<feature type="DNA-binding region" description="H-T-H motif" evidence="2">
    <location>
        <begin position="28"/>
        <end position="47"/>
    </location>
</feature>
<dbReference type="EMBL" id="JAUMVS010000359">
    <property type="protein sequence ID" value="MDO4842893.1"/>
    <property type="molecule type" value="Genomic_DNA"/>
</dbReference>
<sequence>MNFHATSKTSILKASKELVRTKGWEKLSIRAVAAECGISVGTIYNYYDSKTKLMEATAQSIWAEIFHRPKNQPPYQDICTCITNIHKQMEAGCKKYPDCFFLHPSGFNHKEIEGAREIMRETWTEIVSDLSAILTRDKNVRKDAFTEQFTKEMFSDFLFCQTLAALIRQNYDPTTLLEITRRTLY</sequence>
<evidence type="ECO:0000313" key="5">
    <source>
        <dbReference type="Proteomes" id="UP001168575"/>
    </source>
</evidence>
<dbReference type="SUPFAM" id="SSF46689">
    <property type="entry name" value="Homeodomain-like"/>
    <property type="match status" value="1"/>
</dbReference>
<dbReference type="PRINTS" id="PR00455">
    <property type="entry name" value="HTHTETR"/>
</dbReference>
<dbReference type="Pfam" id="PF00440">
    <property type="entry name" value="TetR_N"/>
    <property type="match status" value="1"/>
</dbReference>
<keyword evidence="5" id="KW-1185">Reference proteome</keyword>
<dbReference type="InterPro" id="IPR009057">
    <property type="entry name" value="Homeodomain-like_sf"/>
</dbReference>
<dbReference type="PANTHER" id="PTHR43479">
    <property type="entry name" value="ACREF/ENVCD OPERON REPRESSOR-RELATED"/>
    <property type="match status" value="1"/>
</dbReference>
<gene>
    <name evidence="4" type="ORF">Q3982_09480</name>
</gene>
<dbReference type="AlphaFoldDB" id="A0AA43U6Y9"/>
<protein>
    <submittedName>
        <fullName evidence="4">TetR/AcrR family transcriptional regulator</fullName>
    </submittedName>
</protein>
<dbReference type="InterPro" id="IPR001647">
    <property type="entry name" value="HTH_TetR"/>
</dbReference>
<organism evidence="4 5">
    <name type="scientific">Phoenicibacter congonensis</name>
    <dbReference type="NCBI Taxonomy" id="1944646"/>
    <lineage>
        <taxon>Bacteria</taxon>
        <taxon>Bacillati</taxon>
        <taxon>Actinomycetota</taxon>
        <taxon>Coriobacteriia</taxon>
        <taxon>Eggerthellales</taxon>
        <taxon>Eggerthellaceae</taxon>
        <taxon>Phoenicibacter</taxon>
    </lineage>
</organism>
<dbReference type="InterPro" id="IPR050624">
    <property type="entry name" value="HTH-type_Tx_Regulator"/>
</dbReference>
<dbReference type="PANTHER" id="PTHR43479:SF11">
    <property type="entry name" value="ACREF_ENVCD OPERON REPRESSOR-RELATED"/>
    <property type="match status" value="1"/>
</dbReference>
<evidence type="ECO:0000256" key="2">
    <source>
        <dbReference type="PROSITE-ProRule" id="PRU00335"/>
    </source>
</evidence>
<evidence type="ECO:0000259" key="3">
    <source>
        <dbReference type="PROSITE" id="PS50977"/>
    </source>
</evidence>
<evidence type="ECO:0000313" key="4">
    <source>
        <dbReference type="EMBL" id="MDO4842893.1"/>
    </source>
</evidence>
<accession>A0AA43U6Y9</accession>
<dbReference type="PROSITE" id="PS50977">
    <property type="entry name" value="HTH_TETR_2"/>
    <property type="match status" value="1"/>
</dbReference>
<reference evidence="4" key="1">
    <citation type="submission" date="2023-07" db="EMBL/GenBank/DDBJ databases">
        <title>Between Cages and Wild: Unraveling the Impact of Captivity on Animal Microbiomes and Antimicrobial Resistance.</title>
        <authorList>
            <person name="Schmartz G.P."/>
            <person name="Rehner J."/>
            <person name="Schuff M.J."/>
            <person name="Becker S.L."/>
            <person name="Kravczyk M."/>
            <person name="Gurevich A."/>
            <person name="Francke R."/>
            <person name="Mueller R."/>
            <person name="Keller V."/>
            <person name="Keller A."/>
        </authorList>
    </citation>
    <scope>NUCLEOTIDE SEQUENCE</scope>
    <source>
        <strain evidence="4">S12M_St_49</strain>
    </source>
</reference>
<comment type="caution">
    <text evidence="4">The sequence shown here is derived from an EMBL/GenBank/DDBJ whole genome shotgun (WGS) entry which is preliminary data.</text>
</comment>
<keyword evidence="1 2" id="KW-0238">DNA-binding</keyword>
<name>A0AA43U6Y9_9ACTN</name>
<feature type="domain" description="HTH tetR-type" evidence="3">
    <location>
        <begin position="5"/>
        <end position="65"/>
    </location>
</feature>
<proteinExistence type="predicted"/>
<dbReference type="Gene3D" id="1.10.357.10">
    <property type="entry name" value="Tetracycline Repressor, domain 2"/>
    <property type="match status" value="1"/>
</dbReference>
<dbReference type="GO" id="GO:0003677">
    <property type="term" value="F:DNA binding"/>
    <property type="evidence" value="ECO:0007669"/>
    <property type="project" value="UniProtKB-UniRule"/>
</dbReference>
<dbReference type="Proteomes" id="UP001168575">
    <property type="component" value="Unassembled WGS sequence"/>
</dbReference>
<evidence type="ECO:0000256" key="1">
    <source>
        <dbReference type="ARBA" id="ARBA00023125"/>
    </source>
</evidence>